<dbReference type="AlphaFoldDB" id="A0A6J1JPJ9"/>
<gene>
    <name evidence="3" type="primary">LOC111486339</name>
</gene>
<dbReference type="GO" id="GO:0008962">
    <property type="term" value="F:phosphatidylglycerophosphatase activity"/>
    <property type="evidence" value="ECO:0007669"/>
    <property type="project" value="InterPro"/>
</dbReference>
<keyword evidence="2" id="KW-1185">Reference proteome</keyword>
<dbReference type="InterPro" id="IPR006549">
    <property type="entry name" value="HAD-SF_hydro_IIIA"/>
</dbReference>
<sequence length="450" mass="49883">MPSKCSVKTACCFTSYCLTHLTHLTNMELKTAPKLAVPNTDTPTLLHDLKLNSAHFIVFVSTHWREVRTDVHMNCTRHSTFGLYISFGSGPNPHLKPTKKFYIPDSDFISEARRTNMITHSISVVSLPSCSCPRSIPFHQPRLSTNHKSFSPLSLVTNCSRFNDLCVPSFTPTPATGCTKNHSPHDAESDPIRNQRLFQQFYLSVNSENAADEDPATNNQKQDPGPEVQKKGAKNARGLLTNMWWANLKSAVGQRLNIEGIVSSAAVITKDRHLALPHVVVPDVSYIDWAELQRRGFKGVVFDKDNTITAPYSLTIWAPLKSSLEQCKSVFGHNVAVLSNSAGLSEYDHDGSKAKAIEGSIGIKVIRHGVKKPAGTAEEIEKHFGFTSSQLIMVGDRPFTDVVFGNRNGLLTILTEPLSIAGETFVVRQVRKLETFLLNRWLKQGISMNC</sequence>
<dbReference type="GO" id="GO:0005737">
    <property type="term" value="C:cytoplasm"/>
    <property type="evidence" value="ECO:0007669"/>
    <property type="project" value="TreeGrafter"/>
</dbReference>
<accession>A0A6J1JPJ9</accession>
<dbReference type="NCBIfam" id="TIGR01662">
    <property type="entry name" value="HAD-SF-IIIA"/>
    <property type="match status" value="1"/>
</dbReference>
<dbReference type="Pfam" id="PF09419">
    <property type="entry name" value="PGP_phosphatase"/>
    <property type="match status" value="1"/>
</dbReference>
<evidence type="ECO:0000313" key="2">
    <source>
        <dbReference type="Proteomes" id="UP000504608"/>
    </source>
</evidence>
<dbReference type="InterPro" id="IPR010021">
    <property type="entry name" value="PGPP1/Gep4"/>
</dbReference>
<evidence type="ECO:0000313" key="3">
    <source>
        <dbReference type="RefSeq" id="XP_022989193.1"/>
    </source>
</evidence>
<dbReference type="InterPro" id="IPR036412">
    <property type="entry name" value="HAD-like_sf"/>
</dbReference>
<name>A0A6J1JPJ9_CUCMA</name>
<dbReference type="SUPFAM" id="SSF56784">
    <property type="entry name" value="HAD-like"/>
    <property type="match status" value="1"/>
</dbReference>
<dbReference type="InterPro" id="IPR023214">
    <property type="entry name" value="HAD_sf"/>
</dbReference>
<proteinExistence type="predicted"/>
<reference evidence="3" key="1">
    <citation type="submission" date="2025-08" db="UniProtKB">
        <authorList>
            <consortium name="RefSeq"/>
        </authorList>
    </citation>
    <scope>IDENTIFICATION</scope>
    <source>
        <tissue evidence="3">Young leaves</tissue>
    </source>
</reference>
<dbReference type="RefSeq" id="XP_022989193.1">
    <property type="nucleotide sequence ID" value="XM_023133425.1"/>
</dbReference>
<evidence type="ECO:0000256" key="1">
    <source>
        <dbReference type="SAM" id="MobiDB-lite"/>
    </source>
</evidence>
<protein>
    <submittedName>
        <fullName evidence="3">Uncharacterized protein LOC111486339</fullName>
    </submittedName>
</protein>
<dbReference type="Gene3D" id="3.40.50.1000">
    <property type="entry name" value="HAD superfamily/HAD-like"/>
    <property type="match status" value="1"/>
</dbReference>
<dbReference type="NCBIfam" id="TIGR01668">
    <property type="entry name" value="YqeG_hyp_ppase"/>
    <property type="match status" value="1"/>
</dbReference>
<dbReference type="InterPro" id="IPR027706">
    <property type="entry name" value="PGP_Pase"/>
</dbReference>
<dbReference type="FunFam" id="3.40.50.1000:FF:000148">
    <property type="entry name" value="Haloacid dehalogenase superfamily protein"/>
    <property type="match status" value="1"/>
</dbReference>
<dbReference type="GeneID" id="111486339"/>
<dbReference type="KEGG" id="cmax:111486339"/>
<dbReference type="Proteomes" id="UP000504608">
    <property type="component" value="Unplaced"/>
</dbReference>
<organism evidence="2 3">
    <name type="scientific">Cucurbita maxima</name>
    <name type="common">Pumpkin</name>
    <name type="synonym">Winter squash</name>
    <dbReference type="NCBI Taxonomy" id="3661"/>
    <lineage>
        <taxon>Eukaryota</taxon>
        <taxon>Viridiplantae</taxon>
        <taxon>Streptophyta</taxon>
        <taxon>Embryophyta</taxon>
        <taxon>Tracheophyta</taxon>
        <taxon>Spermatophyta</taxon>
        <taxon>Magnoliopsida</taxon>
        <taxon>eudicotyledons</taxon>
        <taxon>Gunneridae</taxon>
        <taxon>Pentapetalae</taxon>
        <taxon>rosids</taxon>
        <taxon>fabids</taxon>
        <taxon>Cucurbitales</taxon>
        <taxon>Cucurbitaceae</taxon>
        <taxon>Cucurbiteae</taxon>
        <taxon>Cucurbita</taxon>
    </lineage>
</organism>
<dbReference type="PANTHER" id="PTHR19288:SF25">
    <property type="entry name" value="PHOSPHATIDYLGLYCEROPHOSPHATASE GEP4, MITOCHONDRIAL"/>
    <property type="match status" value="1"/>
</dbReference>
<dbReference type="OrthoDB" id="198652at2759"/>
<dbReference type="PANTHER" id="PTHR19288">
    <property type="entry name" value="4-NITROPHENYLPHOSPHATASE-RELATED"/>
    <property type="match status" value="1"/>
</dbReference>
<feature type="region of interest" description="Disordered" evidence="1">
    <location>
        <begin position="210"/>
        <end position="231"/>
    </location>
</feature>